<feature type="domain" description="Glycosyltransferase subfamily 4-like N-terminal" evidence="1">
    <location>
        <begin position="2"/>
        <end position="181"/>
    </location>
</feature>
<dbReference type="Pfam" id="PF13692">
    <property type="entry name" value="Glyco_trans_1_4"/>
    <property type="match status" value="1"/>
</dbReference>
<evidence type="ECO:0000259" key="1">
    <source>
        <dbReference type="Pfam" id="PF13579"/>
    </source>
</evidence>
<dbReference type="NCBIfam" id="NF007640">
    <property type="entry name" value="PRK10307.1"/>
    <property type="match status" value="1"/>
</dbReference>
<dbReference type="Pfam" id="PF13579">
    <property type="entry name" value="Glyco_trans_4_4"/>
    <property type="match status" value="1"/>
</dbReference>
<evidence type="ECO:0000313" key="3">
    <source>
        <dbReference type="Proteomes" id="UP000438476"/>
    </source>
</evidence>
<dbReference type="InterPro" id="IPR028098">
    <property type="entry name" value="Glyco_trans_4-like_N"/>
</dbReference>
<dbReference type="OrthoDB" id="9787293at2"/>
<keyword evidence="3" id="KW-1185">Reference proteome</keyword>
<dbReference type="AlphaFoldDB" id="A0A6I4T8P4"/>
<dbReference type="PANTHER" id="PTHR45947">
    <property type="entry name" value="SULFOQUINOVOSYL TRANSFERASE SQD2"/>
    <property type="match status" value="1"/>
</dbReference>
<dbReference type="SUPFAM" id="SSF53756">
    <property type="entry name" value="UDP-Glycosyltransferase/glycogen phosphorylase"/>
    <property type="match status" value="1"/>
</dbReference>
<dbReference type="EMBL" id="WTYT01000007">
    <property type="protein sequence ID" value="MXO67068.1"/>
    <property type="molecule type" value="Genomic_DNA"/>
</dbReference>
<sequence>MTGVGYYSGGLAEDLHKSGHDVTVFSSYPFYPQWKLWPGRKVWRWSTEKLNGVNVQRCPTYVPPRPTGFTRLIHYISFAFSCLIPSMLHSFRDKPDLVISVAPSIFSALPALVLARISGAKSILHVQDFEVEAGFATGQMKGQGWLSRLALSFERWIIGACDMTTSISPTMCRKLVEKGAKGVVYEFRNWAEVRSIRPQSSSTYRERWNVNAPNVALYSGSIARKQGIEIIVQTANLLKHRKDLIFVICGVGPSRADLEASAKDLSNIQFHDLQPMEELNELLNLATIHLLPQKADAADLVLPSKLANMLASGRPIIAGVTQDRSLADEVKGAGLIYEPENPAAMAEAIEKLIDNATLYKSLAVTARQLAEDVWDRQSIIRDFENAAQALVSEESGTAPKVTEKGNIT</sequence>
<dbReference type="Gene3D" id="3.40.50.2000">
    <property type="entry name" value="Glycogen Phosphorylase B"/>
    <property type="match status" value="2"/>
</dbReference>
<dbReference type="PANTHER" id="PTHR45947:SF3">
    <property type="entry name" value="SULFOQUINOVOSYL TRANSFERASE SQD2"/>
    <property type="match status" value="1"/>
</dbReference>
<organism evidence="2 3">
    <name type="scientific">Altericroceibacterium endophyticum</name>
    <dbReference type="NCBI Taxonomy" id="1808508"/>
    <lineage>
        <taxon>Bacteria</taxon>
        <taxon>Pseudomonadati</taxon>
        <taxon>Pseudomonadota</taxon>
        <taxon>Alphaproteobacteria</taxon>
        <taxon>Sphingomonadales</taxon>
        <taxon>Erythrobacteraceae</taxon>
        <taxon>Altericroceibacterium</taxon>
    </lineage>
</organism>
<name>A0A6I4T8P4_9SPHN</name>
<accession>A0A6I4T8P4</accession>
<dbReference type="GO" id="GO:0016758">
    <property type="term" value="F:hexosyltransferase activity"/>
    <property type="evidence" value="ECO:0007669"/>
    <property type="project" value="TreeGrafter"/>
</dbReference>
<dbReference type="Proteomes" id="UP000438476">
    <property type="component" value="Unassembled WGS sequence"/>
</dbReference>
<gene>
    <name evidence="2" type="ORF">GRI91_14985</name>
</gene>
<comment type="caution">
    <text evidence="2">The sequence shown here is derived from an EMBL/GenBank/DDBJ whole genome shotgun (WGS) entry which is preliminary data.</text>
</comment>
<dbReference type="InterPro" id="IPR050194">
    <property type="entry name" value="Glycosyltransferase_grp1"/>
</dbReference>
<evidence type="ECO:0000313" key="2">
    <source>
        <dbReference type="EMBL" id="MXO67068.1"/>
    </source>
</evidence>
<proteinExistence type="predicted"/>
<keyword evidence="2" id="KW-0808">Transferase</keyword>
<protein>
    <submittedName>
        <fullName evidence="2">WcaI family glycosyltransferase</fullName>
    </submittedName>
</protein>
<reference evidence="2 3" key="1">
    <citation type="submission" date="2019-12" db="EMBL/GenBank/DDBJ databases">
        <title>Genomic-based taxomic classification of the family Erythrobacteraceae.</title>
        <authorList>
            <person name="Xu L."/>
        </authorList>
    </citation>
    <scope>NUCLEOTIDE SEQUENCE [LARGE SCALE GENOMIC DNA]</scope>
    <source>
        <strain evidence="2 3">LMG 29518</strain>
    </source>
</reference>
<dbReference type="CDD" id="cd03794">
    <property type="entry name" value="GT4_WbuB-like"/>
    <property type="match status" value="1"/>
</dbReference>